<keyword evidence="2" id="KW-1185">Reference proteome</keyword>
<protein>
    <recommendedName>
        <fullName evidence="3">Transposase</fullName>
    </recommendedName>
</protein>
<dbReference type="InterPro" id="IPR008878">
    <property type="entry name" value="Transposase_IS66_Orf2"/>
</dbReference>
<gene>
    <name evidence="1" type="ORF">CMC5_023200</name>
</gene>
<dbReference type="EMBL" id="CP012159">
    <property type="protein sequence ID" value="AKT38177.1"/>
    <property type="molecule type" value="Genomic_DNA"/>
</dbReference>
<evidence type="ECO:0000313" key="1">
    <source>
        <dbReference type="EMBL" id="AKT38177.1"/>
    </source>
</evidence>
<organism evidence="1 2">
    <name type="scientific">Chondromyces crocatus</name>
    <dbReference type="NCBI Taxonomy" id="52"/>
    <lineage>
        <taxon>Bacteria</taxon>
        <taxon>Pseudomonadati</taxon>
        <taxon>Myxococcota</taxon>
        <taxon>Polyangia</taxon>
        <taxon>Polyangiales</taxon>
        <taxon>Polyangiaceae</taxon>
        <taxon>Chondromyces</taxon>
    </lineage>
</organism>
<name>A0A0K1EBX3_CHOCO</name>
<dbReference type="Proteomes" id="UP000067626">
    <property type="component" value="Chromosome"/>
</dbReference>
<dbReference type="Pfam" id="PF05717">
    <property type="entry name" value="TnpB_IS66"/>
    <property type="match status" value="1"/>
</dbReference>
<evidence type="ECO:0008006" key="3">
    <source>
        <dbReference type="Google" id="ProtNLM"/>
    </source>
</evidence>
<reference evidence="1 2" key="1">
    <citation type="submission" date="2015-07" db="EMBL/GenBank/DDBJ databases">
        <title>Genome analysis of myxobacterium Chondromyces crocatus Cm c5 reveals a high potential for natural compound synthesis and the genetic basis for the loss of fruiting body formation.</title>
        <authorList>
            <person name="Zaburannyi N."/>
            <person name="Bunk B."/>
            <person name="Maier J."/>
            <person name="Overmann J."/>
            <person name="Mueller R."/>
        </authorList>
    </citation>
    <scope>NUCLEOTIDE SEQUENCE [LARGE SCALE GENOMIC DNA]</scope>
    <source>
        <strain evidence="1 2">Cm c5</strain>
    </source>
</reference>
<dbReference type="STRING" id="52.CMC5_023200"/>
<proteinExistence type="predicted"/>
<dbReference type="KEGG" id="ccro:CMC5_023200"/>
<evidence type="ECO:0000313" key="2">
    <source>
        <dbReference type="Proteomes" id="UP000067626"/>
    </source>
</evidence>
<dbReference type="AlphaFoldDB" id="A0A0K1EBX3"/>
<accession>A0A0K1EBX3</accession>
<sequence length="71" mass="7963">MRILFWDRTGYCIVSKRLAQGRFHLAHAVSAGRTHVEMDATELALMLEGLDLSGATRKKRWRLPSPGKLAA</sequence>